<dbReference type="InterPro" id="IPR014048">
    <property type="entry name" value="MethylDNA_cys_MeTrfase_DNA-bd"/>
</dbReference>
<dbReference type="GO" id="GO:0006281">
    <property type="term" value="P:DNA repair"/>
    <property type="evidence" value="ECO:0007669"/>
    <property type="project" value="UniProtKB-KW"/>
</dbReference>
<keyword evidence="4" id="KW-0227">DNA damage</keyword>
<dbReference type="RefSeq" id="WP_081571096.1">
    <property type="nucleotide sequence ID" value="NZ_CP019962.1"/>
</dbReference>
<dbReference type="SUPFAM" id="SSF46767">
    <property type="entry name" value="Methylated DNA-protein cysteine methyltransferase, C-terminal domain"/>
    <property type="match status" value="1"/>
</dbReference>
<dbReference type="Proteomes" id="UP000192391">
    <property type="component" value="Chromosome"/>
</dbReference>
<evidence type="ECO:0000313" key="8">
    <source>
        <dbReference type="EMBL" id="ARD64866.1"/>
    </source>
</evidence>
<reference evidence="9" key="1">
    <citation type="journal article" date="2017" name="Sci. Rep.">
        <title>Determination of the Genome and Primary Transcriptome of Syngas Fermenting Eubacterium limosum ATCC 8486.</title>
        <authorList>
            <person name="Song Y."/>
            <person name="Shin J."/>
            <person name="Jeong Y."/>
            <person name="Jin S."/>
            <person name="Lee J.K."/>
            <person name="Kim D.R."/>
            <person name="Kim S.C."/>
            <person name="Cho S."/>
            <person name="Cho B.K."/>
        </authorList>
    </citation>
    <scope>NUCLEOTIDE SEQUENCE [LARGE SCALE GENOMIC DNA]</scope>
    <source>
        <strain evidence="9">ATCC 8486</strain>
    </source>
</reference>
<dbReference type="Gene3D" id="1.10.10.10">
    <property type="entry name" value="Winged helix-like DNA-binding domain superfamily/Winged helix DNA-binding domain"/>
    <property type="match status" value="1"/>
</dbReference>
<gene>
    <name evidence="8" type="ORF">B2M23_04630</name>
</gene>
<name>A0AAC9QSQ2_EUBLI</name>
<dbReference type="KEGG" id="elim:B2M23_04630"/>
<dbReference type="GO" id="GO:0003908">
    <property type="term" value="F:methylated-DNA-[protein]-cysteine S-methyltransferase activity"/>
    <property type="evidence" value="ECO:0007669"/>
    <property type="project" value="UniProtKB-EC"/>
</dbReference>
<keyword evidence="3" id="KW-0808">Transferase</keyword>
<comment type="catalytic activity">
    <reaction evidence="1">
        <text>a 4-O-methyl-thymidine in DNA + L-cysteinyl-[protein] = a thymidine in DNA + S-methyl-L-cysteinyl-[protein]</text>
        <dbReference type="Rhea" id="RHEA:53428"/>
        <dbReference type="Rhea" id="RHEA-COMP:10131"/>
        <dbReference type="Rhea" id="RHEA-COMP:10132"/>
        <dbReference type="Rhea" id="RHEA-COMP:13555"/>
        <dbReference type="Rhea" id="RHEA-COMP:13556"/>
        <dbReference type="ChEBI" id="CHEBI:29950"/>
        <dbReference type="ChEBI" id="CHEBI:82612"/>
        <dbReference type="ChEBI" id="CHEBI:137386"/>
        <dbReference type="ChEBI" id="CHEBI:137387"/>
        <dbReference type="EC" id="2.1.1.63"/>
    </reaction>
</comment>
<organism evidence="8 9">
    <name type="scientific">Eubacterium limosum</name>
    <dbReference type="NCBI Taxonomy" id="1736"/>
    <lineage>
        <taxon>Bacteria</taxon>
        <taxon>Bacillati</taxon>
        <taxon>Bacillota</taxon>
        <taxon>Clostridia</taxon>
        <taxon>Eubacteriales</taxon>
        <taxon>Eubacteriaceae</taxon>
        <taxon>Eubacterium</taxon>
    </lineage>
</organism>
<dbReference type="PANTHER" id="PTHR42942:SF1">
    <property type="entry name" value="ALKYLTRANSFERASE-LIKE PROTEIN 1"/>
    <property type="match status" value="1"/>
</dbReference>
<evidence type="ECO:0000256" key="1">
    <source>
        <dbReference type="ARBA" id="ARBA00001286"/>
    </source>
</evidence>
<evidence type="ECO:0000256" key="4">
    <source>
        <dbReference type="ARBA" id="ARBA00022763"/>
    </source>
</evidence>
<dbReference type="Pfam" id="PF01035">
    <property type="entry name" value="DNA_binding_1"/>
    <property type="match status" value="1"/>
</dbReference>
<dbReference type="CDD" id="cd06445">
    <property type="entry name" value="ATase"/>
    <property type="match status" value="1"/>
</dbReference>
<evidence type="ECO:0000259" key="7">
    <source>
        <dbReference type="Pfam" id="PF01035"/>
    </source>
</evidence>
<evidence type="ECO:0000313" key="9">
    <source>
        <dbReference type="Proteomes" id="UP000192391"/>
    </source>
</evidence>
<dbReference type="PANTHER" id="PTHR42942">
    <property type="entry name" value="6-O-METHYLGUANINE DNA METHYLTRANSFERASE"/>
    <property type="match status" value="1"/>
</dbReference>
<dbReference type="GO" id="GO:0032259">
    <property type="term" value="P:methylation"/>
    <property type="evidence" value="ECO:0007669"/>
    <property type="project" value="UniProtKB-KW"/>
</dbReference>
<evidence type="ECO:0000256" key="2">
    <source>
        <dbReference type="ARBA" id="ARBA00022603"/>
    </source>
</evidence>
<dbReference type="AlphaFoldDB" id="A0AAC9QSQ2"/>
<evidence type="ECO:0000256" key="3">
    <source>
        <dbReference type="ARBA" id="ARBA00022679"/>
    </source>
</evidence>
<evidence type="ECO:0000256" key="5">
    <source>
        <dbReference type="ARBA" id="ARBA00023204"/>
    </source>
</evidence>
<dbReference type="EMBL" id="CP019962">
    <property type="protein sequence ID" value="ARD64866.1"/>
    <property type="molecule type" value="Genomic_DNA"/>
</dbReference>
<dbReference type="PROSITE" id="PS00374">
    <property type="entry name" value="MGMT"/>
    <property type="match status" value="1"/>
</dbReference>
<comment type="catalytic activity">
    <reaction evidence="6">
        <text>a 6-O-methyl-2'-deoxyguanosine in DNA + L-cysteinyl-[protein] = S-methyl-L-cysteinyl-[protein] + a 2'-deoxyguanosine in DNA</text>
        <dbReference type="Rhea" id="RHEA:24000"/>
        <dbReference type="Rhea" id="RHEA-COMP:10131"/>
        <dbReference type="Rhea" id="RHEA-COMP:10132"/>
        <dbReference type="Rhea" id="RHEA-COMP:11367"/>
        <dbReference type="Rhea" id="RHEA-COMP:11368"/>
        <dbReference type="ChEBI" id="CHEBI:29950"/>
        <dbReference type="ChEBI" id="CHEBI:82612"/>
        <dbReference type="ChEBI" id="CHEBI:85445"/>
        <dbReference type="ChEBI" id="CHEBI:85448"/>
        <dbReference type="EC" id="2.1.1.63"/>
    </reaction>
</comment>
<dbReference type="NCBIfam" id="TIGR00589">
    <property type="entry name" value="ogt"/>
    <property type="match status" value="1"/>
</dbReference>
<dbReference type="InterPro" id="IPR001497">
    <property type="entry name" value="MethylDNA_cys_MeTrfase_AS"/>
</dbReference>
<dbReference type="InterPro" id="IPR036217">
    <property type="entry name" value="MethylDNA_cys_MeTrfase_DNAb"/>
</dbReference>
<sequence>MSVSLNEKFYRVIANIPEGRVASYGQVALLAGRPRAARAVGAALRHVPAHLELPCHRVVFSDGSLCKGLIFGGPGIQEQLLKKEGVAFLPNGKVNMRCCLWERAEDFSHCFSSISSR</sequence>
<dbReference type="InterPro" id="IPR036388">
    <property type="entry name" value="WH-like_DNA-bd_sf"/>
</dbReference>
<evidence type="ECO:0000256" key="6">
    <source>
        <dbReference type="ARBA" id="ARBA00049348"/>
    </source>
</evidence>
<proteinExistence type="predicted"/>
<keyword evidence="5" id="KW-0234">DNA repair</keyword>
<keyword evidence="2 8" id="KW-0489">Methyltransferase</keyword>
<accession>A0AAC9QSQ2</accession>
<protein>
    <submittedName>
        <fullName evidence="8">Cysteine methyltransferase</fullName>
    </submittedName>
</protein>
<feature type="domain" description="Methylated-DNA-[protein]-cysteine S-methyltransferase DNA binding" evidence="7">
    <location>
        <begin position="6"/>
        <end position="86"/>
    </location>
</feature>
<dbReference type="InterPro" id="IPR052520">
    <property type="entry name" value="ATL_DNA_repair"/>
</dbReference>